<feature type="transmembrane region" description="Helical" evidence="5">
    <location>
        <begin position="146"/>
        <end position="165"/>
    </location>
</feature>
<dbReference type="InterPro" id="IPR000276">
    <property type="entry name" value="GPCR_Rhodpsn"/>
</dbReference>
<feature type="domain" description="G-protein coupled receptors family 1 profile" evidence="6">
    <location>
        <begin position="26"/>
        <end position="290"/>
    </location>
</feature>
<dbReference type="PANTHER" id="PTHR46641">
    <property type="entry name" value="FMRFAMIDE RECEPTOR-RELATED"/>
    <property type="match status" value="1"/>
</dbReference>
<evidence type="ECO:0000259" key="6">
    <source>
        <dbReference type="PROSITE" id="PS50262"/>
    </source>
</evidence>
<dbReference type="InterPro" id="IPR052954">
    <property type="entry name" value="GPCR-Ligand_Int"/>
</dbReference>
<keyword evidence="2 5" id="KW-0812">Transmembrane</keyword>
<feature type="transmembrane region" description="Helical" evidence="5">
    <location>
        <begin position="102"/>
        <end position="125"/>
    </location>
</feature>
<accession>A0A813N4L5</accession>
<dbReference type="InterPro" id="IPR017452">
    <property type="entry name" value="GPCR_Rhodpsn_7TM"/>
</dbReference>
<evidence type="ECO:0000313" key="7">
    <source>
        <dbReference type="EMBL" id="CAF0733446.1"/>
    </source>
</evidence>
<feature type="transmembrane region" description="Helical" evidence="5">
    <location>
        <begin position="267"/>
        <end position="292"/>
    </location>
</feature>
<comment type="caution">
    <text evidence="7">The sequence shown here is derived from an EMBL/GenBank/DDBJ whole genome shotgun (WGS) entry which is preliminary data.</text>
</comment>
<dbReference type="Proteomes" id="UP000663845">
    <property type="component" value="Unassembled WGS sequence"/>
</dbReference>
<feature type="transmembrane region" description="Helical" evidence="5">
    <location>
        <begin position="185"/>
        <end position="209"/>
    </location>
</feature>
<keyword evidence="4 5" id="KW-0472">Membrane</keyword>
<dbReference type="AlphaFoldDB" id="A0A813N4L5"/>
<dbReference type="EMBL" id="CAJNOG010000006">
    <property type="protein sequence ID" value="CAF0733446.1"/>
    <property type="molecule type" value="Genomic_DNA"/>
</dbReference>
<comment type="subcellular location">
    <subcellularLocation>
        <location evidence="1">Membrane</location>
    </subcellularLocation>
</comment>
<organism evidence="7 8">
    <name type="scientific">Adineta steineri</name>
    <dbReference type="NCBI Taxonomy" id="433720"/>
    <lineage>
        <taxon>Eukaryota</taxon>
        <taxon>Metazoa</taxon>
        <taxon>Spiralia</taxon>
        <taxon>Gnathifera</taxon>
        <taxon>Rotifera</taxon>
        <taxon>Eurotatoria</taxon>
        <taxon>Bdelloidea</taxon>
        <taxon>Adinetida</taxon>
        <taxon>Adinetidae</taxon>
        <taxon>Adineta</taxon>
    </lineage>
</organism>
<evidence type="ECO:0000313" key="8">
    <source>
        <dbReference type="Proteomes" id="UP000663845"/>
    </source>
</evidence>
<proteinExistence type="predicted"/>
<dbReference type="Gene3D" id="1.20.1070.10">
    <property type="entry name" value="Rhodopsin 7-helix transmembrane proteins"/>
    <property type="match status" value="1"/>
</dbReference>
<gene>
    <name evidence="7" type="ORF">JYZ213_LOCUS1380</name>
</gene>
<protein>
    <recommendedName>
        <fullName evidence="6">G-protein coupled receptors family 1 profile domain-containing protein</fullName>
    </recommendedName>
</protein>
<evidence type="ECO:0000256" key="4">
    <source>
        <dbReference type="ARBA" id="ARBA00023136"/>
    </source>
</evidence>
<dbReference type="SUPFAM" id="SSF81321">
    <property type="entry name" value="Family A G protein-coupled receptor-like"/>
    <property type="match status" value="1"/>
</dbReference>
<reference evidence="7" key="1">
    <citation type="submission" date="2021-02" db="EMBL/GenBank/DDBJ databases">
        <authorList>
            <person name="Nowell W R."/>
        </authorList>
    </citation>
    <scope>NUCLEOTIDE SEQUENCE</scope>
</reference>
<dbReference type="PRINTS" id="PR00237">
    <property type="entry name" value="GPCRRHODOPSN"/>
</dbReference>
<dbReference type="Pfam" id="PF00001">
    <property type="entry name" value="7tm_1"/>
    <property type="match status" value="1"/>
</dbReference>
<feature type="transmembrane region" description="Helical" evidence="5">
    <location>
        <begin position="17"/>
        <end position="38"/>
    </location>
</feature>
<sequence>MANLNTVARLLMTTAGIIMYVLGLIGNILNICVFTKWSRPRTTAGNEHHNANQTNNSPLYLLASSIANLMVIIYPLLTRIIYDGFNHLISPNQVIFLCQIRYFVLHTFDLMSLTCFCMATFDRYLITSRNVHLRHMSTTRQLTKKIILLIFILISFHSIPVAIYYQVSNAGQCFISSSGYEYYYLYILLLLFHGILPIIFLSIFGSLTYKNLKTLQGQTHAHLTHDKQLSSMFFLMSFAIIISSIPYCMEQIYEVMYTGSNSQQSSLVYLLHIISLILFYTNPVSNFYIYFISTPNFRHELKKLFHYNKHTHHFIHNQIHTTIT</sequence>
<keyword evidence="3 5" id="KW-1133">Transmembrane helix</keyword>
<evidence type="ECO:0000256" key="1">
    <source>
        <dbReference type="ARBA" id="ARBA00004370"/>
    </source>
</evidence>
<dbReference type="PROSITE" id="PS50262">
    <property type="entry name" value="G_PROTEIN_RECEP_F1_2"/>
    <property type="match status" value="1"/>
</dbReference>
<dbReference type="PANTHER" id="PTHR46641:SF25">
    <property type="entry name" value="CNMAMIDE RECEPTOR-RELATED"/>
    <property type="match status" value="1"/>
</dbReference>
<dbReference type="GO" id="GO:0016020">
    <property type="term" value="C:membrane"/>
    <property type="evidence" value="ECO:0007669"/>
    <property type="project" value="UniProtKB-SubCell"/>
</dbReference>
<feature type="transmembrane region" description="Helical" evidence="5">
    <location>
        <begin position="59"/>
        <end position="82"/>
    </location>
</feature>
<name>A0A813N4L5_9BILA</name>
<evidence type="ECO:0000256" key="3">
    <source>
        <dbReference type="ARBA" id="ARBA00022989"/>
    </source>
</evidence>
<dbReference type="GO" id="GO:0004930">
    <property type="term" value="F:G protein-coupled receptor activity"/>
    <property type="evidence" value="ECO:0007669"/>
    <property type="project" value="InterPro"/>
</dbReference>
<evidence type="ECO:0000256" key="5">
    <source>
        <dbReference type="SAM" id="Phobius"/>
    </source>
</evidence>
<feature type="transmembrane region" description="Helical" evidence="5">
    <location>
        <begin position="229"/>
        <end position="247"/>
    </location>
</feature>
<evidence type="ECO:0000256" key="2">
    <source>
        <dbReference type="ARBA" id="ARBA00022692"/>
    </source>
</evidence>